<keyword evidence="2" id="KW-1185">Reference proteome</keyword>
<protein>
    <submittedName>
        <fullName evidence="1">Uncharacterized protein</fullName>
    </submittedName>
</protein>
<accession>A0ABQ6GY21</accession>
<comment type="caution">
    <text evidence="1">The sequence shown here is derived from an EMBL/GenBank/DDBJ whole genome shotgun (WGS) entry which is preliminary data.</text>
</comment>
<dbReference type="Proteomes" id="UP001157186">
    <property type="component" value="Unassembled WGS sequence"/>
</dbReference>
<dbReference type="EMBL" id="BSST01000001">
    <property type="protein sequence ID" value="GLX80224.1"/>
    <property type="molecule type" value="Genomic_DNA"/>
</dbReference>
<gene>
    <name evidence="1" type="ORF">tinsulaeT_35640</name>
</gene>
<evidence type="ECO:0000313" key="1">
    <source>
        <dbReference type="EMBL" id="GLX80224.1"/>
    </source>
</evidence>
<reference evidence="1 2" key="1">
    <citation type="submission" date="2023-03" db="EMBL/GenBank/DDBJ databases">
        <title>Draft genome sequence of Thalassotalea insulae KCTC 62186T.</title>
        <authorList>
            <person name="Sawabe T."/>
        </authorList>
    </citation>
    <scope>NUCLEOTIDE SEQUENCE [LARGE SCALE GENOMIC DNA]</scope>
    <source>
        <strain evidence="1 2">KCTC 62186</strain>
    </source>
</reference>
<sequence length="149" mass="17189">MAPPFKKFLLVVFALGLFMYFWSSECDDCTKSTFSTVKAVNLTESDLKEISQKMFTEDLYKALDEKFPKYAGTFEKERITYNIKTQVDTSDNYSQTQFTVGFKYKGFEKKTDPSIVKDAELVSRFLVEKLGEIVKPFACRDSDHEVCQS</sequence>
<evidence type="ECO:0000313" key="2">
    <source>
        <dbReference type="Proteomes" id="UP001157186"/>
    </source>
</evidence>
<dbReference type="RefSeq" id="WP_284246196.1">
    <property type="nucleotide sequence ID" value="NZ_BSST01000001.1"/>
</dbReference>
<proteinExistence type="predicted"/>
<name>A0ABQ6GY21_9GAMM</name>
<organism evidence="1 2">
    <name type="scientific">Thalassotalea insulae</name>
    <dbReference type="NCBI Taxonomy" id="2056778"/>
    <lineage>
        <taxon>Bacteria</taxon>
        <taxon>Pseudomonadati</taxon>
        <taxon>Pseudomonadota</taxon>
        <taxon>Gammaproteobacteria</taxon>
        <taxon>Alteromonadales</taxon>
        <taxon>Colwelliaceae</taxon>
        <taxon>Thalassotalea</taxon>
    </lineage>
</organism>